<dbReference type="AlphaFoldDB" id="A0A9P0EWT1"/>
<keyword evidence="2" id="KW-1185">Reference proteome</keyword>
<protein>
    <submittedName>
        <fullName evidence="1">Uncharacterized protein</fullName>
    </submittedName>
</protein>
<sequence>MSMSLVRELERRLVFKSEEIRRRDELICRLEKHLDERDALIRHLKNEIDKFRQIVRPVTQQIVQSHHQHPHHYHHHPHHYHCDSYDDPYYIELDRYPTIPGVRVKKQAISAEPNTASIDLPIEKVPKSSK</sequence>
<accession>A0A9P0EWT1</accession>
<gene>
    <name evidence="1" type="ORF">BEMITA_LOCUS1740</name>
</gene>
<reference evidence="1" key="1">
    <citation type="submission" date="2021-12" db="EMBL/GenBank/DDBJ databases">
        <authorList>
            <person name="King R."/>
        </authorList>
    </citation>
    <scope>NUCLEOTIDE SEQUENCE</scope>
</reference>
<dbReference type="Gene3D" id="1.20.5.170">
    <property type="match status" value="1"/>
</dbReference>
<dbReference type="EMBL" id="OU963862">
    <property type="protein sequence ID" value="CAH0382162.1"/>
    <property type="molecule type" value="Genomic_DNA"/>
</dbReference>
<proteinExistence type="predicted"/>
<organism evidence="1 2">
    <name type="scientific">Bemisia tabaci</name>
    <name type="common">Sweetpotato whitefly</name>
    <name type="synonym">Aleurodes tabaci</name>
    <dbReference type="NCBI Taxonomy" id="7038"/>
    <lineage>
        <taxon>Eukaryota</taxon>
        <taxon>Metazoa</taxon>
        <taxon>Ecdysozoa</taxon>
        <taxon>Arthropoda</taxon>
        <taxon>Hexapoda</taxon>
        <taxon>Insecta</taxon>
        <taxon>Pterygota</taxon>
        <taxon>Neoptera</taxon>
        <taxon>Paraneoptera</taxon>
        <taxon>Hemiptera</taxon>
        <taxon>Sternorrhyncha</taxon>
        <taxon>Aleyrodoidea</taxon>
        <taxon>Aleyrodidae</taxon>
        <taxon>Aleyrodinae</taxon>
        <taxon>Bemisia</taxon>
    </lineage>
</organism>
<dbReference type="CDD" id="cd12086">
    <property type="entry name" value="DD_cGKI-beta"/>
    <property type="match status" value="1"/>
</dbReference>
<evidence type="ECO:0000313" key="1">
    <source>
        <dbReference type="EMBL" id="CAH0382162.1"/>
    </source>
</evidence>
<name>A0A9P0EWT1_BEMTA</name>
<dbReference type="Proteomes" id="UP001152759">
    <property type="component" value="Chromosome 1"/>
</dbReference>
<evidence type="ECO:0000313" key="2">
    <source>
        <dbReference type="Proteomes" id="UP001152759"/>
    </source>
</evidence>